<dbReference type="GO" id="GO:0005524">
    <property type="term" value="F:ATP binding"/>
    <property type="evidence" value="ECO:0007669"/>
    <property type="project" value="UniProtKB-KW"/>
</dbReference>
<dbReference type="Pfam" id="PF00005">
    <property type="entry name" value="ABC_tran"/>
    <property type="match status" value="2"/>
</dbReference>
<reference evidence="7" key="1">
    <citation type="journal article" date="2019" name="Int. J. Syst. Evol. Microbiol.">
        <title>The Global Catalogue of Microorganisms (GCM) 10K type strain sequencing project: providing services to taxonomists for standard genome sequencing and annotation.</title>
        <authorList>
            <consortium name="The Broad Institute Genomics Platform"/>
            <consortium name="The Broad Institute Genome Sequencing Center for Infectious Disease"/>
            <person name="Wu L."/>
            <person name="Ma J."/>
        </authorList>
    </citation>
    <scope>NUCLEOTIDE SEQUENCE [LARGE SCALE GENOMIC DNA]</scope>
    <source>
        <strain evidence="7">KCTC 13193</strain>
    </source>
</reference>
<dbReference type="InterPro" id="IPR003439">
    <property type="entry name" value="ABC_transporter-like_ATP-bd"/>
</dbReference>
<keyword evidence="2" id="KW-0813">Transport</keyword>
<proteinExistence type="inferred from homology"/>
<dbReference type="PROSITE" id="PS50893">
    <property type="entry name" value="ABC_TRANSPORTER_2"/>
    <property type="match status" value="2"/>
</dbReference>
<evidence type="ECO:0000259" key="5">
    <source>
        <dbReference type="PROSITE" id="PS50893"/>
    </source>
</evidence>
<keyword evidence="7" id="KW-1185">Reference proteome</keyword>
<name>A0ABV7A4K5_9BACI</name>
<dbReference type="Gene3D" id="3.40.50.300">
    <property type="entry name" value="P-loop containing nucleotide triphosphate hydrolases"/>
    <property type="match status" value="2"/>
</dbReference>
<evidence type="ECO:0000256" key="4">
    <source>
        <dbReference type="ARBA" id="ARBA00022840"/>
    </source>
</evidence>
<dbReference type="Proteomes" id="UP001595387">
    <property type="component" value="Unassembled WGS sequence"/>
</dbReference>
<dbReference type="PANTHER" id="PTHR43776:SF7">
    <property type="entry name" value="D,D-DIPEPTIDE TRANSPORT ATP-BINDING PROTEIN DDPF-RELATED"/>
    <property type="match status" value="1"/>
</dbReference>
<evidence type="ECO:0000313" key="6">
    <source>
        <dbReference type="EMBL" id="MFC2947828.1"/>
    </source>
</evidence>
<evidence type="ECO:0000313" key="7">
    <source>
        <dbReference type="Proteomes" id="UP001595387"/>
    </source>
</evidence>
<dbReference type="EMBL" id="JBHRRZ010000010">
    <property type="protein sequence ID" value="MFC2947828.1"/>
    <property type="molecule type" value="Genomic_DNA"/>
</dbReference>
<dbReference type="SMART" id="SM00382">
    <property type="entry name" value="AAA"/>
    <property type="match status" value="2"/>
</dbReference>
<protein>
    <submittedName>
        <fullName evidence="6">ABC transporter ATP-binding protein</fullName>
    </submittedName>
</protein>
<organism evidence="6 7">
    <name type="scientific">Virgibacillus sediminis</name>
    <dbReference type="NCBI Taxonomy" id="202260"/>
    <lineage>
        <taxon>Bacteria</taxon>
        <taxon>Bacillati</taxon>
        <taxon>Bacillota</taxon>
        <taxon>Bacilli</taxon>
        <taxon>Bacillales</taxon>
        <taxon>Bacillaceae</taxon>
        <taxon>Virgibacillus</taxon>
    </lineage>
</organism>
<dbReference type="SUPFAM" id="SSF52540">
    <property type="entry name" value="P-loop containing nucleoside triphosphate hydrolases"/>
    <property type="match status" value="2"/>
</dbReference>
<evidence type="ECO:0000256" key="2">
    <source>
        <dbReference type="ARBA" id="ARBA00022448"/>
    </source>
</evidence>
<dbReference type="InterPro" id="IPR027417">
    <property type="entry name" value="P-loop_NTPase"/>
</dbReference>
<feature type="domain" description="ABC transporter" evidence="5">
    <location>
        <begin position="274"/>
        <end position="473"/>
    </location>
</feature>
<keyword evidence="3" id="KW-0547">Nucleotide-binding</keyword>
<dbReference type="PROSITE" id="PS00211">
    <property type="entry name" value="ABC_TRANSPORTER_1"/>
    <property type="match status" value="1"/>
</dbReference>
<accession>A0ABV7A4K5</accession>
<comment type="similarity">
    <text evidence="1">Belongs to the ABC transporter superfamily.</text>
</comment>
<dbReference type="InterPro" id="IPR003593">
    <property type="entry name" value="AAA+_ATPase"/>
</dbReference>
<evidence type="ECO:0000256" key="3">
    <source>
        <dbReference type="ARBA" id="ARBA00022741"/>
    </source>
</evidence>
<comment type="caution">
    <text evidence="6">The sequence shown here is derived from an EMBL/GenBank/DDBJ whole genome shotgun (WGS) entry which is preliminary data.</text>
</comment>
<evidence type="ECO:0000256" key="1">
    <source>
        <dbReference type="ARBA" id="ARBA00005417"/>
    </source>
</evidence>
<keyword evidence="4 6" id="KW-0067">ATP-binding</keyword>
<dbReference type="RefSeq" id="WP_390304130.1">
    <property type="nucleotide sequence ID" value="NZ_JBHRRZ010000010.1"/>
</dbReference>
<dbReference type="InterPro" id="IPR050319">
    <property type="entry name" value="ABC_transp_ATP-bind"/>
</dbReference>
<dbReference type="PANTHER" id="PTHR43776">
    <property type="entry name" value="TRANSPORT ATP-BINDING PROTEIN"/>
    <property type="match status" value="1"/>
</dbReference>
<sequence length="474" mass="52564">MNRAEDPLLLEVKDFRLSFLQYKKAWEEQYVQVVNKLDLSIRKGEIVAVIGASGSGKSLLADAILGILPSNARPEGELFFKGEMLTADRQKALRGNEIALIPQSVQSLNPLIKAGKQVKRNTGSRPVQPWGKVGITEEIAGRYPFELSGGMARRVLTATALESDPELIIADEPTPGLDPTVLEETIGHIRDLAGRGTGIMFITHDISTAIKIADKLVIMDEGRTIETADSSAFSGDGKKLKEAYTRRLWKALPQNDFTAIPQRIGYQDRGKGELKADGIAYRYERGSYLFKNLDMAIKRGEVVGLYGISGSGKTTLAQVLAGYRNPLEGKVKIEGQSKGVSKVHPVQLIWQHPERAVNPRWKLKKVWKEAGITNPEIMRTLGIRPEWLERYPSELSGGELQRICLARAFHPSVKYIIADEMTTMLDAYTQASIWDAVLNHANEQSIGILAISHDGPLLERISSRVIEYESIRNV</sequence>
<dbReference type="InterPro" id="IPR017871">
    <property type="entry name" value="ABC_transporter-like_CS"/>
</dbReference>
<feature type="domain" description="ABC transporter" evidence="5">
    <location>
        <begin position="10"/>
        <end position="246"/>
    </location>
</feature>
<gene>
    <name evidence="6" type="ORF">ACFODW_05675</name>
</gene>